<evidence type="ECO:0008006" key="3">
    <source>
        <dbReference type="Google" id="ProtNLM"/>
    </source>
</evidence>
<dbReference type="EMBL" id="JBJKFK010001705">
    <property type="protein sequence ID" value="KAL3312426.1"/>
    <property type="molecule type" value="Genomic_DNA"/>
</dbReference>
<proteinExistence type="predicted"/>
<keyword evidence="2" id="KW-1185">Reference proteome</keyword>
<evidence type="ECO:0000313" key="1">
    <source>
        <dbReference type="EMBL" id="KAL3312426.1"/>
    </source>
</evidence>
<gene>
    <name evidence="1" type="ORF">Ciccas_008983</name>
</gene>
<organism evidence="1 2">
    <name type="scientific">Cichlidogyrus casuarinus</name>
    <dbReference type="NCBI Taxonomy" id="1844966"/>
    <lineage>
        <taxon>Eukaryota</taxon>
        <taxon>Metazoa</taxon>
        <taxon>Spiralia</taxon>
        <taxon>Lophotrochozoa</taxon>
        <taxon>Platyhelminthes</taxon>
        <taxon>Monogenea</taxon>
        <taxon>Monopisthocotylea</taxon>
        <taxon>Dactylogyridea</taxon>
        <taxon>Ancyrocephalidae</taxon>
        <taxon>Cichlidogyrus</taxon>
    </lineage>
</organism>
<evidence type="ECO:0000313" key="2">
    <source>
        <dbReference type="Proteomes" id="UP001626550"/>
    </source>
</evidence>
<reference evidence="1 2" key="1">
    <citation type="submission" date="2024-11" db="EMBL/GenBank/DDBJ databases">
        <title>Adaptive evolution of stress response genes in parasites aligns with host niche diversity.</title>
        <authorList>
            <person name="Hahn C."/>
            <person name="Resl P."/>
        </authorList>
    </citation>
    <scope>NUCLEOTIDE SEQUENCE [LARGE SCALE GENOMIC DNA]</scope>
    <source>
        <strain evidence="1">EGGRZ-B1_66</strain>
        <tissue evidence="1">Body</tissue>
    </source>
</reference>
<sequence>MTCHWIDSDNFTRDNILLAFAQYECSLTAAIVGDWMSNILKKFGLRNKCRRITTDGGTNFLSNEAENEEDDEDHDMEQQLEFLSTSAKPLRMKSLFIFYL</sequence>
<protein>
    <recommendedName>
        <fullName evidence="3">Integrase catalytic domain-containing protein</fullName>
    </recommendedName>
</protein>
<name>A0ABD2Q2R1_9PLAT</name>
<dbReference type="AlphaFoldDB" id="A0ABD2Q2R1"/>
<accession>A0ABD2Q2R1</accession>
<dbReference type="Proteomes" id="UP001626550">
    <property type="component" value="Unassembled WGS sequence"/>
</dbReference>
<comment type="caution">
    <text evidence="1">The sequence shown here is derived from an EMBL/GenBank/DDBJ whole genome shotgun (WGS) entry which is preliminary data.</text>
</comment>